<gene>
    <name evidence="2" type="ORF">QO014_002180</name>
</gene>
<dbReference type="RefSeq" id="WP_266348720.1">
    <property type="nucleotide sequence ID" value="NZ_JAPKNG010000003.1"/>
</dbReference>
<evidence type="ECO:0000313" key="3">
    <source>
        <dbReference type="Proteomes" id="UP001241603"/>
    </source>
</evidence>
<comment type="caution">
    <text evidence="2">The sequence shown here is derived from an EMBL/GenBank/DDBJ whole genome shotgun (WGS) entry which is preliminary data.</text>
</comment>
<keyword evidence="2" id="KW-0560">Oxidoreductase</keyword>
<dbReference type="InterPro" id="IPR011008">
    <property type="entry name" value="Dimeric_a/b-barrel"/>
</dbReference>
<evidence type="ECO:0000259" key="1">
    <source>
        <dbReference type="Pfam" id="PF03992"/>
    </source>
</evidence>
<dbReference type="EMBL" id="JAUSVO010000003">
    <property type="protein sequence ID" value="MDQ0437788.1"/>
    <property type="molecule type" value="Genomic_DNA"/>
</dbReference>
<organism evidence="2 3">
    <name type="scientific">Kaistia dalseonensis</name>
    <dbReference type="NCBI Taxonomy" id="410840"/>
    <lineage>
        <taxon>Bacteria</taxon>
        <taxon>Pseudomonadati</taxon>
        <taxon>Pseudomonadota</taxon>
        <taxon>Alphaproteobacteria</taxon>
        <taxon>Hyphomicrobiales</taxon>
        <taxon>Kaistiaceae</taxon>
        <taxon>Kaistia</taxon>
    </lineage>
</organism>
<keyword evidence="2" id="KW-0503">Monooxygenase</keyword>
<dbReference type="GO" id="GO:0004497">
    <property type="term" value="F:monooxygenase activity"/>
    <property type="evidence" value="ECO:0007669"/>
    <property type="project" value="UniProtKB-KW"/>
</dbReference>
<dbReference type="Pfam" id="PF03992">
    <property type="entry name" value="ABM"/>
    <property type="match status" value="1"/>
</dbReference>
<reference evidence="2 3" key="1">
    <citation type="submission" date="2023-07" db="EMBL/GenBank/DDBJ databases">
        <title>Genomic Encyclopedia of Type Strains, Phase IV (KMG-IV): sequencing the most valuable type-strain genomes for metagenomic binning, comparative biology and taxonomic classification.</title>
        <authorList>
            <person name="Goeker M."/>
        </authorList>
    </citation>
    <scope>NUCLEOTIDE SEQUENCE [LARGE SCALE GENOMIC DNA]</scope>
    <source>
        <strain evidence="2 3">B6-8</strain>
    </source>
</reference>
<sequence length="110" mass="12276">MVQETGSELYRVDKFVVPAGLRDAFIERIEQTHAVLRQQEGFVRDYILEQESGPGEFNIVTLVEWASADAIGKVTAAVLKRHAEIGFDRQAFLAQPGVKADIASYRRLGI</sequence>
<dbReference type="Gene3D" id="3.30.70.100">
    <property type="match status" value="1"/>
</dbReference>
<keyword evidence="3" id="KW-1185">Reference proteome</keyword>
<dbReference type="Proteomes" id="UP001241603">
    <property type="component" value="Unassembled WGS sequence"/>
</dbReference>
<evidence type="ECO:0000313" key="2">
    <source>
        <dbReference type="EMBL" id="MDQ0437788.1"/>
    </source>
</evidence>
<protein>
    <submittedName>
        <fullName evidence="2">Heme-degrading monooxygenase HmoA</fullName>
    </submittedName>
</protein>
<feature type="domain" description="ABM" evidence="1">
    <location>
        <begin position="14"/>
        <end position="71"/>
    </location>
</feature>
<accession>A0ABU0H7A8</accession>
<name>A0ABU0H7A8_9HYPH</name>
<dbReference type="SUPFAM" id="SSF54909">
    <property type="entry name" value="Dimeric alpha+beta barrel"/>
    <property type="match status" value="1"/>
</dbReference>
<proteinExistence type="predicted"/>
<dbReference type="InterPro" id="IPR007138">
    <property type="entry name" value="ABM_dom"/>
</dbReference>